<accession>A0ABR7RMY9</accession>
<sequence>MIRRTVLAALGCLMASTGLARAEGSPLRQALSGLPAIITENPEPVQALFLDPSALSRVAGQAEGWPPEALRRISAAADMPPIRAMQGGGIQAWNDAAGLSLQQVRSLASVGDIAVVWRLADAGAQARLLDHLRQRGFTQGPDGLLTDPGPISLMERMRDPWRVLRLGPSSVMADGDAVVQSASPEGVRRFAQVPAAGSAEAEPTVRAALEGVEARLGSGRIVQAVLFAPTLTLAQQDPAAVLRGGANAARERLRRDAETIGQGLPPYRRGLMVDIAGEQRPALLVSLTYPDCGTAETAAAKVRAFWDTPAFNGAVPAEISTEAVNGETGCAATILIETAPRGLANPAFEQVWNAIQQRQPTPLDIR</sequence>
<dbReference type="EMBL" id="JACTVA010000024">
    <property type="protein sequence ID" value="MBC9207980.1"/>
    <property type="molecule type" value="Genomic_DNA"/>
</dbReference>
<evidence type="ECO:0000313" key="3">
    <source>
        <dbReference type="Proteomes" id="UP000626026"/>
    </source>
</evidence>
<comment type="caution">
    <text evidence="2">The sequence shown here is derived from an EMBL/GenBank/DDBJ whole genome shotgun (WGS) entry which is preliminary data.</text>
</comment>
<evidence type="ECO:0000256" key="1">
    <source>
        <dbReference type="SAM" id="SignalP"/>
    </source>
</evidence>
<keyword evidence="3" id="KW-1185">Reference proteome</keyword>
<proteinExistence type="predicted"/>
<gene>
    <name evidence="2" type="ORF">IBL26_14135</name>
</gene>
<evidence type="ECO:0000313" key="2">
    <source>
        <dbReference type="EMBL" id="MBC9207980.1"/>
    </source>
</evidence>
<protein>
    <submittedName>
        <fullName evidence="2">Uncharacterized protein</fullName>
    </submittedName>
</protein>
<organism evidence="2 3">
    <name type="scientific">Teichococcus aerophilus</name>
    <dbReference type="NCBI Taxonomy" id="1224513"/>
    <lineage>
        <taxon>Bacteria</taxon>
        <taxon>Pseudomonadati</taxon>
        <taxon>Pseudomonadota</taxon>
        <taxon>Alphaproteobacteria</taxon>
        <taxon>Acetobacterales</taxon>
        <taxon>Roseomonadaceae</taxon>
        <taxon>Roseomonas</taxon>
    </lineage>
</organism>
<dbReference type="Proteomes" id="UP000626026">
    <property type="component" value="Unassembled WGS sequence"/>
</dbReference>
<feature type="signal peptide" evidence="1">
    <location>
        <begin position="1"/>
        <end position="22"/>
    </location>
</feature>
<keyword evidence="1" id="KW-0732">Signal</keyword>
<reference evidence="2 3" key="1">
    <citation type="journal article" date="2013" name="Int. J. Syst. Evol. Microbiol.">
        <title>Roseomonas aerophila sp. nov., isolated from air.</title>
        <authorList>
            <person name="Kim S.J."/>
            <person name="Weon H.Y."/>
            <person name="Ahn J.H."/>
            <person name="Hong S.B."/>
            <person name="Seok S.J."/>
            <person name="Whang K.S."/>
            <person name="Kwon S.W."/>
        </authorList>
    </citation>
    <scope>NUCLEOTIDE SEQUENCE [LARGE SCALE GENOMIC DNA]</scope>
    <source>
        <strain evidence="2 3">NBRC 108923</strain>
    </source>
</reference>
<dbReference type="RefSeq" id="WP_187785143.1">
    <property type="nucleotide sequence ID" value="NZ_JACTVA010000024.1"/>
</dbReference>
<name>A0ABR7RMY9_9PROT</name>
<feature type="chain" id="PRO_5046264852" evidence="1">
    <location>
        <begin position="23"/>
        <end position="366"/>
    </location>
</feature>